<name>A0ABT8YP14_9HYPH</name>
<accession>A0ABT8YP14</accession>
<dbReference type="CDD" id="cd00038">
    <property type="entry name" value="CAP_ED"/>
    <property type="match status" value="1"/>
</dbReference>
<dbReference type="InterPro" id="IPR000595">
    <property type="entry name" value="cNMP-bd_dom"/>
</dbReference>
<dbReference type="Pfam" id="PF00027">
    <property type="entry name" value="cNMP_binding"/>
    <property type="match status" value="1"/>
</dbReference>
<reference evidence="2" key="1">
    <citation type="journal article" date="2015" name="Int. J. Syst. Evol. Microbiol.">
        <title>Rhizobium alvei sp. nov., isolated from a freshwater river.</title>
        <authorList>
            <person name="Sheu S.Y."/>
            <person name="Huang H.W."/>
            <person name="Young C.C."/>
            <person name="Chen W.M."/>
        </authorList>
    </citation>
    <scope>NUCLEOTIDE SEQUENCE</scope>
    <source>
        <strain evidence="2">TNR-22</strain>
    </source>
</reference>
<dbReference type="PANTHER" id="PTHR24567">
    <property type="entry name" value="CRP FAMILY TRANSCRIPTIONAL REGULATORY PROTEIN"/>
    <property type="match status" value="1"/>
</dbReference>
<gene>
    <name evidence="2" type="ORF">Q4481_13695</name>
</gene>
<organism evidence="2 3">
    <name type="scientific">Rhizobium alvei</name>
    <dbReference type="NCBI Taxonomy" id="1132659"/>
    <lineage>
        <taxon>Bacteria</taxon>
        <taxon>Pseudomonadati</taxon>
        <taxon>Pseudomonadota</taxon>
        <taxon>Alphaproteobacteria</taxon>
        <taxon>Hyphomicrobiales</taxon>
        <taxon>Rhizobiaceae</taxon>
        <taxon>Rhizobium/Agrobacterium group</taxon>
        <taxon>Rhizobium</taxon>
    </lineage>
</organism>
<keyword evidence="3" id="KW-1185">Reference proteome</keyword>
<proteinExistence type="predicted"/>
<protein>
    <submittedName>
        <fullName evidence="2">Cyclic nucleotide-binding domain-containing protein</fullName>
    </submittedName>
</protein>
<dbReference type="InterPro" id="IPR018490">
    <property type="entry name" value="cNMP-bd_dom_sf"/>
</dbReference>
<dbReference type="EMBL" id="JAUOZU010000008">
    <property type="protein sequence ID" value="MDO6965017.1"/>
    <property type="molecule type" value="Genomic_DNA"/>
</dbReference>
<reference evidence="2" key="2">
    <citation type="submission" date="2023-07" db="EMBL/GenBank/DDBJ databases">
        <authorList>
            <person name="Shen H."/>
        </authorList>
    </citation>
    <scope>NUCLEOTIDE SEQUENCE</scope>
    <source>
        <strain evidence="2">TNR-22</strain>
    </source>
</reference>
<dbReference type="PANTHER" id="PTHR24567:SF68">
    <property type="entry name" value="DNA-BINDING TRANSCRIPTIONAL DUAL REGULATOR CRP"/>
    <property type="match status" value="1"/>
</dbReference>
<evidence type="ECO:0000259" key="1">
    <source>
        <dbReference type="PROSITE" id="PS50042"/>
    </source>
</evidence>
<dbReference type="Proteomes" id="UP001174932">
    <property type="component" value="Unassembled WGS sequence"/>
</dbReference>
<sequence length="150" mass="16721">MALKDDIVLLAKLPIFDGVSEEHLRLLAFGAERRKLEKGHVLFREGAAADSAFIVLSGHLRLSRHTTQGEKPIDEAGPGTILSEIAMISEADRHFTATASVESEVMRITRTLFRRMLEEYPDIAAAMQRRLRENFTRLTAALDSVSGAFR</sequence>
<dbReference type="SUPFAM" id="SSF51206">
    <property type="entry name" value="cAMP-binding domain-like"/>
    <property type="match status" value="1"/>
</dbReference>
<dbReference type="Gene3D" id="2.60.120.10">
    <property type="entry name" value="Jelly Rolls"/>
    <property type="match status" value="1"/>
</dbReference>
<comment type="caution">
    <text evidence="2">The sequence shown here is derived from an EMBL/GenBank/DDBJ whole genome shotgun (WGS) entry which is preliminary data.</text>
</comment>
<evidence type="ECO:0000313" key="3">
    <source>
        <dbReference type="Proteomes" id="UP001174932"/>
    </source>
</evidence>
<dbReference type="InterPro" id="IPR014710">
    <property type="entry name" value="RmlC-like_jellyroll"/>
</dbReference>
<evidence type="ECO:0000313" key="2">
    <source>
        <dbReference type="EMBL" id="MDO6965017.1"/>
    </source>
</evidence>
<dbReference type="RefSeq" id="WP_304376933.1">
    <property type="nucleotide sequence ID" value="NZ_JAUOZU010000008.1"/>
</dbReference>
<dbReference type="PROSITE" id="PS50042">
    <property type="entry name" value="CNMP_BINDING_3"/>
    <property type="match status" value="1"/>
</dbReference>
<dbReference type="SMART" id="SM00100">
    <property type="entry name" value="cNMP"/>
    <property type="match status" value="1"/>
</dbReference>
<feature type="domain" description="Cyclic nucleotide-binding" evidence="1">
    <location>
        <begin position="15"/>
        <end position="134"/>
    </location>
</feature>
<dbReference type="InterPro" id="IPR050397">
    <property type="entry name" value="Env_Response_Regulators"/>
</dbReference>